<evidence type="ECO:0000259" key="5">
    <source>
        <dbReference type="PROSITE" id="PS51007"/>
    </source>
</evidence>
<dbReference type="EMBL" id="LAZR01000001">
    <property type="protein sequence ID" value="KKO12347.1"/>
    <property type="molecule type" value="Genomic_DNA"/>
</dbReference>
<dbReference type="GO" id="GO:0020037">
    <property type="term" value="F:heme binding"/>
    <property type="evidence" value="ECO:0007669"/>
    <property type="project" value="InterPro"/>
</dbReference>
<organism evidence="6">
    <name type="scientific">marine sediment metagenome</name>
    <dbReference type="NCBI Taxonomy" id="412755"/>
    <lineage>
        <taxon>unclassified sequences</taxon>
        <taxon>metagenomes</taxon>
        <taxon>ecological metagenomes</taxon>
    </lineage>
</organism>
<dbReference type="SUPFAM" id="SSF49742">
    <property type="entry name" value="PHM/PNGase F"/>
    <property type="match status" value="2"/>
</dbReference>
<evidence type="ECO:0000256" key="2">
    <source>
        <dbReference type="ARBA" id="ARBA00022723"/>
    </source>
</evidence>
<feature type="domain" description="Cytochrome c" evidence="5">
    <location>
        <begin position="164"/>
        <end position="267"/>
    </location>
</feature>
<dbReference type="SUPFAM" id="SSF46626">
    <property type="entry name" value="Cytochrome c"/>
    <property type="match status" value="1"/>
</dbReference>
<keyword evidence="2" id="KW-0479">Metal-binding</keyword>
<dbReference type="InterPro" id="IPR009056">
    <property type="entry name" value="Cyt_c-like_dom"/>
</dbReference>
<evidence type="ECO:0000313" key="6">
    <source>
        <dbReference type="EMBL" id="KKO12347.1"/>
    </source>
</evidence>
<evidence type="ECO:0000256" key="1">
    <source>
        <dbReference type="ARBA" id="ARBA00022617"/>
    </source>
</evidence>
<dbReference type="InterPro" id="IPR036249">
    <property type="entry name" value="Thioredoxin-like_sf"/>
</dbReference>
<protein>
    <recommendedName>
        <fullName evidence="5">Cytochrome c domain-containing protein</fullName>
    </recommendedName>
</protein>
<keyword evidence="3" id="KW-0408">Iron</keyword>
<sequence>MRTVVRLVLLTLTAAASSALHAGERVGDFALIDHTGYQHHMSWYDDHDAVVILPQAVGGTDQASLSALQALYNQYADQDVAFFLINPGQQTDRQAVAQAIPNVPIPVLMDDAQLVSEALGLTHMDQAVVYDPATFEVVYRGPVQAQLEQAVRSLKAGESPELMQVASQGQMIQYGGVDGAAVSYQDEIAPIIAENCAECHRAGGIAPFAMDSNLAVQGWSPMIREVVMTKRMPPGQIDNKVGHQIKNEMNLSDEEMQTLVRWIDAGASVEGSDQDPLTELVWSDTKWTMGTPDLIIKVPPQTIPATGVVDYMDIPIDLGLTQDRWVKGSEVAPGSPEVLHHIITTVVPPEGRADPQTAFIQAINSLPEERAAAIRAQMFAAMAAGEQPDIDRIFRENPDIDVGVLLGGGDADQASVAGYAPGNAVSWNPDGVGGLLRAGSGLSLQMHYTTTGKEMTDATEIGIYFYPEGEVPAERMSGGVGNAFTISIPPQAKDHEMQLVTFVPEEAEIRSLMPHMHFRGKRMKFIAQYPDGSEELLLSVPAYSFNWQLSHELAEPLRVPAGTKILAVGAFDNSAQNRFNPDPATEVNWGEQSWEEMFMGFYEWKLVSQTD</sequence>
<dbReference type="GO" id="GO:0009055">
    <property type="term" value="F:electron transfer activity"/>
    <property type="evidence" value="ECO:0007669"/>
    <property type="project" value="InterPro"/>
</dbReference>
<dbReference type="Pfam" id="PF00578">
    <property type="entry name" value="AhpC-TSA"/>
    <property type="match status" value="1"/>
</dbReference>
<dbReference type="AlphaFoldDB" id="A0A0F9YJC3"/>
<dbReference type="InterPro" id="IPR000866">
    <property type="entry name" value="AhpC/TSA"/>
</dbReference>
<dbReference type="GO" id="GO:0005507">
    <property type="term" value="F:copper ion binding"/>
    <property type="evidence" value="ECO:0007669"/>
    <property type="project" value="InterPro"/>
</dbReference>
<dbReference type="GO" id="GO:0016715">
    <property type="term" value="F:oxidoreductase activity, acting on paired donors, with incorporation or reduction of molecular oxygen, reduced ascorbate as one donor, and incorporation of one atom of oxygen"/>
    <property type="evidence" value="ECO:0007669"/>
    <property type="project" value="InterPro"/>
</dbReference>
<dbReference type="InterPro" id="IPR014784">
    <property type="entry name" value="Cu2_ascorb_mOase-like_C"/>
</dbReference>
<dbReference type="InterPro" id="IPR036909">
    <property type="entry name" value="Cyt_c-like_dom_sf"/>
</dbReference>
<dbReference type="PROSITE" id="PS51007">
    <property type="entry name" value="CYTC"/>
    <property type="match status" value="1"/>
</dbReference>
<gene>
    <name evidence="6" type="ORF">LCGC14_0003570</name>
</gene>
<dbReference type="Gene3D" id="3.40.30.10">
    <property type="entry name" value="Glutaredoxin"/>
    <property type="match status" value="1"/>
</dbReference>
<dbReference type="Gene3D" id="2.60.120.230">
    <property type="match status" value="1"/>
</dbReference>
<comment type="caution">
    <text evidence="6">The sequence shown here is derived from an EMBL/GenBank/DDBJ whole genome shotgun (WGS) entry which is preliminary data.</text>
</comment>
<keyword evidence="4" id="KW-1015">Disulfide bond</keyword>
<dbReference type="SUPFAM" id="SSF52833">
    <property type="entry name" value="Thioredoxin-like"/>
    <property type="match status" value="1"/>
</dbReference>
<name>A0A0F9YJC3_9ZZZZ</name>
<proteinExistence type="predicted"/>
<dbReference type="Gene3D" id="2.60.120.310">
    <property type="entry name" value="Copper type II, ascorbate-dependent monooxygenase, N-terminal domain"/>
    <property type="match status" value="1"/>
</dbReference>
<evidence type="ECO:0000256" key="3">
    <source>
        <dbReference type="ARBA" id="ARBA00023004"/>
    </source>
</evidence>
<reference evidence="6" key="1">
    <citation type="journal article" date="2015" name="Nature">
        <title>Complex archaea that bridge the gap between prokaryotes and eukaryotes.</title>
        <authorList>
            <person name="Spang A."/>
            <person name="Saw J.H."/>
            <person name="Jorgensen S.L."/>
            <person name="Zaremba-Niedzwiedzka K."/>
            <person name="Martijn J."/>
            <person name="Lind A.E."/>
            <person name="van Eijk R."/>
            <person name="Schleper C."/>
            <person name="Guy L."/>
            <person name="Ettema T.J."/>
        </authorList>
    </citation>
    <scope>NUCLEOTIDE SEQUENCE</scope>
</reference>
<dbReference type="InterPro" id="IPR008977">
    <property type="entry name" value="PHM/PNGase_F_dom_sf"/>
</dbReference>
<dbReference type="InterPro" id="IPR036939">
    <property type="entry name" value="Cu2_ascorb_mOase_N_sf"/>
</dbReference>
<dbReference type="GO" id="GO:0016209">
    <property type="term" value="F:antioxidant activity"/>
    <property type="evidence" value="ECO:0007669"/>
    <property type="project" value="InterPro"/>
</dbReference>
<evidence type="ECO:0000256" key="4">
    <source>
        <dbReference type="ARBA" id="ARBA00023157"/>
    </source>
</evidence>
<keyword evidence="1" id="KW-0349">Heme</keyword>
<accession>A0A0F9YJC3</accession>